<evidence type="ECO:0000313" key="2">
    <source>
        <dbReference type="EMBL" id="KAJ4267580.1"/>
    </source>
</evidence>
<comment type="caution">
    <text evidence="2">The sequence shown here is derived from an EMBL/GenBank/DDBJ whole genome shotgun (WGS) entry which is preliminary data.</text>
</comment>
<dbReference type="PANTHER" id="PTHR35910:SF6">
    <property type="entry name" value="2EXR DOMAIN-CONTAINING PROTEIN"/>
    <property type="match status" value="1"/>
</dbReference>
<feature type="domain" description="2EXR" evidence="1">
    <location>
        <begin position="7"/>
        <end position="95"/>
    </location>
</feature>
<dbReference type="PANTHER" id="PTHR35910">
    <property type="entry name" value="2EXR DOMAIN-CONTAINING PROTEIN"/>
    <property type="match status" value="1"/>
</dbReference>
<dbReference type="EMBL" id="JAOQAZ010000004">
    <property type="protein sequence ID" value="KAJ4267580.1"/>
    <property type="molecule type" value="Genomic_DNA"/>
</dbReference>
<accession>A0A9W8S988</accession>
<dbReference type="Pfam" id="PF20150">
    <property type="entry name" value="2EXR"/>
    <property type="match status" value="1"/>
</dbReference>
<dbReference type="AlphaFoldDB" id="A0A9W8S988"/>
<name>A0A9W8S988_9HYPO</name>
<organism evidence="2 3">
    <name type="scientific">Fusarium torreyae</name>
    <dbReference type="NCBI Taxonomy" id="1237075"/>
    <lineage>
        <taxon>Eukaryota</taxon>
        <taxon>Fungi</taxon>
        <taxon>Dikarya</taxon>
        <taxon>Ascomycota</taxon>
        <taxon>Pezizomycotina</taxon>
        <taxon>Sordariomycetes</taxon>
        <taxon>Hypocreomycetidae</taxon>
        <taxon>Hypocreales</taxon>
        <taxon>Nectriaceae</taxon>
        <taxon>Fusarium</taxon>
    </lineage>
</organism>
<evidence type="ECO:0000259" key="1">
    <source>
        <dbReference type="Pfam" id="PF20150"/>
    </source>
</evidence>
<gene>
    <name evidence="2" type="ORF">NW762_003689</name>
</gene>
<dbReference type="OrthoDB" id="5062243at2759"/>
<dbReference type="Proteomes" id="UP001152049">
    <property type="component" value="Unassembled WGS sequence"/>
</dbReference>
<dbReference type="InterPro" id="IPR045518">
    <property type="entry name" value="2EXR"/>
</dbReference>
<sequence>MTSLQTFHLFPDFPPEIRRRIWAFAHDVYAPRAYFVCIKLDPTERTYQQMTIHHMAPESVQFRPYPDPAQTLGNTWALKLACHESRKEVAHAWNTFKPEKIMRMGLRNGEGKPSKVIPYEMRGASYGLSVVIDGARDLVIVEGWRIFDSQLSRVTAVGSLKVPKPGEVSRYFGLSALKHIAVSHERGIPVSWYAYSLKRFKAAIPNLRVLYIYIIPGMLVDDKDELIPKGYLAADKRDSQNAPASFHARDRVFYELDPAKMESAGAIPSTFAALIKMNFWRKREADEGISIKFLSWEWIN</sequence>
<evidence type="ECO:0000313" key="3">
    <source>
        <dbReference type="Proteomes" id="UP001152049"/>
    </source>
</evidence>
<keyword evidence="3" id="KW-1185">Reference proteome</keyword>
<protein>
    <recommendedName>
        <fullName evidence="1">2EXR domain-containing protein</fullName>
    </recommendedName>
</protein>
<proteinExistence type="predicted"/>
<reference evidence="2" key="1">
    <citation type="submission" date="2022-09" db="EMBL/GenBank/DDBJ databases">
        <title>Fusarium specimens isolated from Avocado Roots.</title>
        <authorList>
            <person name="Stajich J."/>
            <person name="Roper C."/>
            <person name="Heimlech-Rivalta G."/>
        </authorList>
    </citation>
    <scope>NUCLEOTIDE SEQUENCE</scope>
    <source>
        <strain evidence="2">CF00136</strain>
    </source>
</reference>